<keyword evidence="2" id="KW-0808">Transferase</keyword>
<dbReference type="RefSeq" id="WP_211429019.1">
    <property type="nucleotide sequence ID" value="NZ_CP072648.1"/>
</dbReference>
<evidence type="ECO:0000313" key="2">
    <source>
        <dbReference type="EMBL" id="QUW03128.1"/>
    </source>
</evidence>
<evidence type="ECO:0000313" key="3">
    <source>
        <dbReference type="Proteomes" id="UP000676506"/>
    </source>
</evidence>
<dbReference type="CDD" id="cd00757">
    <property type="entry name" value="ThiF_MoeB_HesA_family"/>
    <property type="match status" value="1"/>
</dbReference>
<dbReference type="Pfam" id="PF00899">
    <property type="entry name" value="ThiF"/>
    <property type="match status" value="1"/>
</dbReference>
<feature type="domain" description="THIF-type NAD/FAD binding fold" evidence="1">
    <location>
        <begin position="5"/>
        <end position="245"/>
    </location>
</feature>
<dbReference type="SUPFAM" id="SSF69572">
    <property type="entry name" value="Activating enzymes of the ubiquitin-like proteins"/>
    <property type="match status" value="1"/>
</dbReference>
<dbReference type="PANTHER" id="PTHR10953:SF102">
    <property type="entry name" value="ADENYLYLTRANSFERASE AND SULFURTRANSFERASE MOCS3"/>
    <property type="match status" value="1"/>
</dbReference>
<dbReference type="EMBL" id="CP072648">
    <property type="protein sequence ID" value="QUW03128.1"/>
    <property type="molecule type" value="Genomic_DNA"/>
</dbReference>
<keyword evidence="3" id="KW-1185">Reference proteome</keyword>
<protein>
    <submittedName>
        <fullName evidence="2">ThiF family adenylyltransferase</fullName>
    </submittedName>
</protein>
<keyword evidence="2" id="KW-0548">Nucleotidyltransferase</keyword>
<sequence length="343" mass="37068">MTERYSRQRLFAGIGADGQARLAGKSALVVGCGALGCTLAEMLVRAGVGQVRLVDRDFVEWSNLNRQVLFDETDARERRPKARAAEARLRAINSAITVEGIIADVTPDTVESLVVTADVVLDGTDNFETRYLLNDACVKHGKPWIYGAAVGSQGATMTILPGETPCLRCVFDEPPDAATTPTCETAGIILPVIQTIAAAQIVEALKLLTGQAALCRRDFWQVDVWTNRQARLPLPAERRRADCPCCGQRRFAFLTAERASFTAVLCGRQAVQVSPGRDRSAAPDFVALAARLVAIGDARHNADVLRFAADGLDATLFRDGRAIIKGTSSPDQARAFYAKYFGL</sequence>
<organism evidence="2 3">
    <name type="scientific">Chloracidobacterium validum</name>
    <dbReference type="NCBI Taxonomy" id="2821543"/>
    <lineage>
        <taxon>Bacteria</taxon>
        <taxon>Pseudomonadati</taxon>
        <taxon>Acidobacteriota</taxon>
        <taxon>Terriglobia</taxon>
        <taxon>Terriglobales</taxon>
        <taxon>Acidobacteriaceae</taxon>
        <taxon>Chloracidobacterium</taxon>
    </lineage>
</organism>
<dbReference type="PANTHER" id="PTHR10953">
    <property type="entry name" value="UBIQUITIN-ACTIVATING ENZYME E1"/>
    <property type="match status" value="1"/>
</dbReference>
<dbReference type="GO" id="GO:0016779">
    <property type="term" value="F:nucleotidyltransferase activity"/>
    <property type="evidence" value="ECO:0007669"/>
    <property type="project" value="UniProtKB-KW"/>
</dbReference>
<accession>A0ABX8B876</accession>
<name>A0ABX8B876_9BACT</name>
<dbReference type="InterPro" id="IPR045886">
    <property type="entry name" value="ThiF/MoeB/HesA"/>
</dbReference>
<dbReference type="Gene3D" id="3.40.50.720">
    <property type="entry name" value="NAD(P)-binding Rossmann-like Domain"/>
    <property type="match status" value="1"/>
</dbReference>
<proteinExistence type="predicted"/>
<dbReference type="InterPro" id="IPR000594">
    <property type="entry name" value="ThiF_NAD_FAD-bd"/>
</dbReference>
<reference evidence="2 3" key="1">
    <citation type="submission" date="2021-03" db="EMBL/GenBank/DDBJ databases">
        <title>Genomic and phenotypic characterization of Chloracidobacterium isolates provides evidence for multiple species.</title>
        <authorList>
            <person name="Saini M.K."/>
            <person name="Costas A.M.G."/>
            <person name="Tank M."/>
            <person name="Bryant D.A."/>
        </authorList>
    </citation>
    <scope>NUCLEOTIDE SEQUENCE [LARGE SCALE GENOMIC DNA]</scope>
    <source>
        <strain evidence="2 3">BV2-C</strain>
    </source>
</reference>
<gene>
    <name evidence="2" type="ORF">J8C06_01395</name>
</gene>
<dbReference type="Proteomes" id="UP000676506">
    <property type="component" value="Chromosome 1"/>
</dbReference>
<dbReference type="InterPro" id="IPR035985">
    <property type="entry name" value="Ubiquitin-activating_enz"/>
</dbReference>
<evidence type="ECO:0000259" key="1">
    <source>
        <dbReference type="Pfam" id="PF00899"/>
    </source>
</evidence>